<dbReference type="Proteomes" id="UP000641152">
    <property type="component" value="Unassembled WGS sequence"/>
</dbReference>
<keyword evidence="3" id="KW-1185">Reference proteome</keyword>
<name>A0ABR9DLN5_9GAMM</name>
<gene>
    <name evidence="2" type="ORF">EBB_22735</name>
</gene>
<evidence type="ECO:0000313" key="3">
    <source>
        <dbReference type="Proteomes" id="UP000641152"/>
    </source>
</evidence>
<accession>A0ABR9DLN5</accession>
<keyword evidence="1" id="KW-0812">Transmembrane</keyword>
<keyword evidence="1" id="KW-1133">Transmembrane helix</keyword>
<keyword evidence="1" id="KW-0472">Membrane</keyword>
<evidence type="ECO:0000313" key="2">
    <source>
        <dbReference type="EMBL" id="MBD9363248.1"/>
    </source>
</evidence>
<dbReference type="RefSeq" id="WP_192395945.1">
    <property type="nucleotide sequence ID" value="NZ_CAJHIU010000003.1"/>
</dbReference>
<dbReference type="EMBL" id="JACXST010000003">
    <property type="protein sequence ID" value="MBD9363248.1"/>
    <property type="molecule type" value="Genomic_DNA"/>
</dbReference>
<evidence type="ECO:0000256" key="1">
    <source>
        <dbReference type="SAM" id="Phobius"/>
    </source>
</evidence>
<protein>
    <submittedName>
        <fullName evidence="2">Uncharacterized protein</fullName>
    </submittedName>
</protein>
<sequence>MFTLPSIWNLIITTLVFIWVAKRAQTLLDKQGLPRGTTRSLLVFTLASLLSWGSGEAVDWTEAKIQGKPQSASRSTEEEIAQLLEVFNQMQTATQTKSSSY</sequence>
<feature type="transmembrane region" description="Helical" evidence="1">
    <location>
        <begin position="6"/>
        <end position="21"/>
    </location>
</feature>
<organism evidence="2 3">
    <name type="scientific">Methylomonas fluvii</name>
    <dbReference type="NCBI Taxonomy" id="1854564"/>
    <lineage>
        <taxon>Bacteria</taxon>
        <taxon>Pseudomonadati</taxon>
        <taxon>Pseudomonadota</taxon>
        <taxon>Gammaproteobacteria</taxon>
        <taxon>Methylococcales</taxon>
        <taxon>Methylococcaceae</taxon>
        <taxon>Methylomonas</taxon>
    </lineage>
</organism>
<proteinExistence type="predicted"/>
<comment type="caution">
    <text evidence="2">The sequence shown here is derived from an EMBL/GenBank/DDBJ whole genome shotgun (WGS) entry which is preliminary data.</text>
</comment>
<reference evidence="2 3" key="1">
    <citation type="submission" date="2020-09" db="EMBL/GenBank/DDBJ databases">
        <title>Methylomonas albis sp. nov. and Methylomonas fluvii sp. nov.: Two cold-adapted methanotrophs from the River Elbe and an amended description of Methylovulum psychrotolerans strain Eb1.</title>
        <authorList>
            <person name="Bussmann I.K."/>
            <person name="Klings K.-W."/>
            <person name="Warnstedt J."/>
            <person name="Hoppert M."/>
            <person name="Saborowski A."/>
            <person name="Horn F."/>
            <person name="Liebner S."/>
        </authorList>
    </citation>
    <scope>NUCLEOTIDE SEQUENCE [LARGE SCALE GENOMIC DNA]</scope>
    <source>
        <strain evidence="2 3">EbB</strain>
    </source>
</reference>